<comment type="caution">
    <text evidence="1">The sequence shown here is derived from an EMBL/GenBank/DDBJ whole genome shotgun (WGS) entry which is preliminary data.</text>
</comment>
<name>A0ACB6RJ00_9PLEO</name>
<dbReference type="Proteomes" id="UP000799754">
    <property type="component" value="Unassembled WGS sequence"/>
</dbReference>
<gene>
    <name evidence="1" type="ORF">BU25DRAFT_463301</name>
</gene>
<organism evidence="1 2">
    <name type="scientific">Macroventuria anomochaeta</name>
    <dbReference type="NCBI Taxonomy" id="301207"/>
    <lineage>
        <taxon>Eukaryota</taxon>
        <taxon>Fungi</taxon>
        <taxon>Dikarya</taxon>
        <taxon>Ascomycota</taxon>
        <taxon>Pezizomycotina</taxon>
        <taxon>Dothideomycetes</taxon>
        <taxon>Pleosporomycetidae</taxon>
        <taxon>Pleosporales</taxon>
        <taxon>Pleosporineae</taxon>
        <taxon>Didymellaceae</taxon>
        <taxon>Macroventuria</taxon>
    </lineage>
</organism>
<protein>
    <submittedName>
        <fullName evidence="1">Uncharacterized protein</fullName>
    </submittedName>
</protein>
<evidence type="ECO:0000313" key="2">
    <source>
        <dbReference type="Proteomes" id="UP000799754"/>
    </source>
</evidence>
<keyword evidence="2" id="KW-1185">Reference proteome</keyword>
<sequence>MSRLTRKASAIQLLSLNAEQTQIEQQALHAELNDLKEALKRSHTAYTMLRDDVERFKSIVRAQDVALKGLREEVMSLRSEVAALTRLPAVERLRGAVEIRKEKGEREQGR</sequence>
<evidence type="ECO:0000313" key="1">
    <source>
        <dbReference type="EMBL" id="KAF2621856.1"/>
    </source>
</evidence>
<accession>A0ACB6RJ00</accession>
<reference evidence="1" key="1">
    <citation type="journal article" date="2020" name="Stud. Mycol.">
        <title>101 Dothideomycetes genomes: a test case for predicting lifestyles and emergence of pathogens.</title>
        <authorList>
            <person name="Haridas S."/>
            <person name="Albert R."/>
            <person name="Binder M."/>
            <person name="Bloem J."/>
            <person name="Labutti K."/>
            <person name="Salamov A."/>
            <person name="Andreopoulos B."/>
            <person name="Baker S."/>
            <person name="Barry K."/>
            <person name="Bills G."/>
            <person name="Bluhm B."/>
            <person name="Cannon C."/>
            <person name="Castanera R."/>
            <person name="Culley D."/>
            <person name="Daum C."/>
            <person name="Ezra D."/>
            <person name="Gonzalez J."/>
            <person name="Henrissat B."/>
            <person name="Kuo A."/>
            <person name="Liang C."/>
            <person name="Lipzen A."/>
            <person name="Lutzoni F."/>
            <person name="Magnuson J."/>
            <person name="Mondo S."/>
            <person name="Nolan M."/>
            <person name="Ohm R."/>
            <person name="Pangilinan J."/>
            <person name="Park H.-J."/>
            <person name="Ramirez L."/>
            <person name="Alfaro M."/>
            <person name="Sun H."/>
            <person name="Tritt A."/>
            <person name="Yoshinaga Y."/>
            <person name="Zwiers L.-H."/>
            <person name="Turgeon B."/>
            <person name="Goodwin S."/>
            <person name="Spatafora J."/>
            <person name="Crous P."/>
            <person name="Grigoriev I."/>
        </authorList>
    </citation>
    <scope>NUCLEOTIDE SEQUENCE</scope>
    <source>
        <strain evidence="1">CBS 525.71</strain>
    </source>
</reference>
<proteinExistence type="predicted"/>
<dbReference type="EMBL" id="MU006750">
    <property type="protein sequence ID" value="KAF2621856.1"/>
    <property type="molecule type" value="Genomic_DNA"/>
</dbReference>